<dbReference type="EMBL" id="CM000883">
    <property type="protein sequence ID" value="KQJ87940.1"/>
    <property type="molecule type" value="Genomic_DNA"/>
</dbReference>
<organism evidence="2">
    <name type="scientific">Brachypodium distachyon</name>
    <name type="common">Purple false brome</name>
    <name type="synonym">Trachynia distachya</name>
    <dbReference type="NCBI Taxonomy" id="15368"/>
    <lineage>
        <taxon>Eukaryota</taxon>
        <taxon>Viridiplantae</taxon>
        <taxon>Streptophyta</taxon>
        <taxon>Embryophyta</taxon>
        <taxon>Tracheophyta</taxon>
        <taxon>Spermatophyta</taxon>
        <taxon>Magnoliopsida</taxon>
        <taxon>Liliopsida</taxon>
        <taxon>Poales</taxon>
        <taxon>Poaceae</taxon>
        <taxon>BOP clade</taxon>
        <taxon>Pooideae</taxon>
        <taxon>Stipodae</taxon>
        <taxon>Brachypodieae</taxon>
        <taxon>Brachypodium</taxon>
    </lineage>
</organism>
<dbReference type="AlphaFoldDB" id="A0A0Q3ENV5"/>
<reference evidence="2" key="2">
    <citation type="submission" date="2017-06" db="EMBL/GenBank/DDBJ databases">
        <title>WGS assembly of Brachypodium distachyon.</title>
        <authorList>
            <consortium name="The International Brachypodium Initiative"/>
            <person name="Lucas S."/>
            <person name="Harmon-Smith M."/>
            <person name="Lail K."/>
            <person name="Tice H."/>
            <person name="Grimwood J."/>
            <person name="Bruce D."/>
            <person name="Barry K."/>
            <person name="Shu S."/>
            <person name="Lindquist E."/>
            <person name="Wang M."/>
            <person name="Pitluck S."/>
            <person name="Vogel J.P."/>
            <person name="Garvin D.F."/>
            <person name="Mockler T.C."/>
            <person name="Schmutz J."/>
            <person name="Rokhsar D."/>
            <person name="Bevan M.W."/>
        </authorList>
    </citation>
    <scope>NUCLEOTIDE SEQUENCE</scope>
    <source>
        <strain evidence="2">Bd21</strain>
    </source>
</reference>
<gene>
    <name evidence="2" type="ORF">BRADI_4g14495v3</name>
</gene>
<dbReference type="InParanoid" id="A0A0Q3ENV5"/>
<dbReference type="Proteomes" id="UP000008810">
    <property type="component" value="Chromosome 4"/>
</dbReference>
<proteinExistence type="predicted"/>
<evidence type="ECO:0000313" key="3">
    <source>
        <dbReference type="EnsemblPlants" id="KQJ87940"/>
    </source>
</evidence>
<evidence type="ECO:0000256" key="1">
    <source>
        <dbReference type="SAM" id="MobiDB-lite"/>
    </source>
</evidence>
<dbReference type="Gramene" id="KQJ87940">
    <property type="protein sequence ID" value="KQJ87940"/>
    <property type="gene ID" value="BRADI_4g14495v3"/>
</dbReference>
<keyword evidence="4" id="KW-1185">Reference proteome</keyword>
<feature type="region of interest" description="Disordered" evidence="1">
    <location>
        <begin position="55"/>
        <end position="76"/>
    </location>
</feature>
<protein>
    <submittedName>
        <fullName evidence="2 3">Uncharacterized protein</fullName>
    </submittedName>
</protein>
<evidence type="ECO:0000313" key="4">
    <source>
        <dbReference type="Proteomes" id="UP000008810"/>
    </source>
</evidence>
<dbReference type="EnsemblPlants" id="KQJ87940">
    <property type="protein sequence ID" value="KQJ87940"/>
    <property type="gene ID" value="BRADI_4g14495v3"/>
</dbReference>
<sequence length="159" mass="16960">MEGAAMAGWICAEAASKTQAEPGRQASGRAVIARGRTTSLGSSFCRGRAAPPPLLPAALPLSSSPPEPASRALCSRASAGLSHPPELLSFSSSPHPHLLFLSSARAHFGHGRWVEPGEIEREMQNYRYSGSEALPGVSLQCQHFKARWPFEDDRGLVNT</sequence>
<accession>A0A0Q3ENV5</accession>
<reference evidence="2 3" key="1">
    <citation type="journal article" date="2010" name="Nature">
        <title>Genome sequencing and analysis of the model grass Brachypodium distachyon.</title>
        <authorList>
            <consortium name="International Brachypodium Initiative"/>
        </authorList>
    </citation>
    <scope>NUCLEOTIDE SEQUENCE [LARGE SCALE GENOMIC DNA]</scope>
    <source>
        <strain evidence="2 3">Bd21</strain>
    </source>
</reference>
<reference evidence="3" key="3">
    <citation type="submission" date="2018-08" db="UniProtKB">
        <authorList>
            <consortium name="EnsemblPlants"/>
        </authorList>
    </citation>
    <scope>IDENTIFICATION</scope>
    <source>
        <strain evidence="3">cv. Bd21</strain>
    </source>
</reference>
<name>A0A0Q3ENV5_BRADI</name>
<evidence type="ECO:0000313" key="2">
    <source>
        <dbReference type="EMBL" id="KQJ87940.1"/>
    </source>
</evidence>